<dbReference type="AlphaFoldDB" id="A0A1I4LZT9"/>
<sequence>MIHDQVQDYYGKVLQKSDDLQTNACCTDASMPDYLKRVVGQIHDEVLTRYYGCGLVSPQQLEGMRILDLGSGSGRDVYALSALVGESGEVVGVDMTDEQLDVARRHVDYHAEVFGYSAPNVRFLKGYIEKLDELDLEPGSFDIIVSNCVINLSPDKPAVLREAFRLLKPGGELYFSDVYADRRIPEALANDPVLYGECLSGALYWNDFENLARSAGFTDPRLVEDSPITINNAAQAAKVGPIRFFSATYRLFKLEGLEPACEDYGQAVIYRGTVPHHAHGFDLDKHHHIPTGKVFPVCGNTWRMLHDTRFRDHFEFIGDGQIHYGLFEGCGSAMPFDGAGSGSEGGQTDGGGGCC</sequence>
<dbReference type="Proteomes" id="UP000198519">
    <property type="component" value="Unassembled WGS sequence"/>
</dbReference>
<evidence type="ECO:0000256" key="4">
    <source>
        <dbReference type="ARBA" id="ARBA00034521"/>
    </source>
</evidence>
<comment type="similarity">
    <text evidence="3">Belongs to the methyltransferase superfamily. Arsenite methyltransferase family.</text>
</comment>
<dbReference type="InterPro" id="IPR025714">
    <property type="entry name" value="Methyltranfer_dom"/>
</dbReference>
<comment type="catalytic activity">
    <reaction evidence="7">
        <text>arsenic triglutathione + 2 [thioredoxin]-dithiol + 2 S-adenosyl-L-methionine + H2O = dimethylarsinous acid + 2 [thioredoxin]-disulfide + 3 glutathione + 2 S-adenosyl-L-homocysteine + 2 H(+)</text>
        <dbReference type="Rhea" id="RHEA:69464"/>
        <dbReference type="Rhea" id="RHEA-COMP:10698"/>
        <dbReference type="Rhea" id="RHEA-COMP:10700"/>
        <dbReference type="ChEBI" id="CHEBI:15377"/>
        <dbReference type="ChEBI" id="CHEBI:15378"/>
        <dbReference type="ChEBI" id="CHEBI:23808"/>
        <dbReference type="ChEBI" id="CHEBI:29950"/>
        <dbReference type="ChEBI" id="CHEBI:50058"/>
        <dbReference type="ChEBI" id="CHEBI:57856"/>
        <dbReference type="ChEBI" id="CHEBI:57925"/>
        <dbReference type="ChEBI" id="CHEBI:59789"/>
        <dbReference type="ChEBI" id="CHEBI:183640"/>
        <dbReference type="EC" id="2.1.1.137"/>
    </reaction>
</comment>
<keyword evidence="10" id="KW-0489">Methyltransferase</keyword>
<dbReference type="Gene3D" id="3.40.50.150">
    <property type="entry name" value="Vaccinia Virus protein VP39"/>
    <property type="match status" value="1"/>
</dbReference>
<keyword evidence="2" id="KW-0949">S-adenosyl-L-methionine</keyword>
<organism evidence="10 11">
    <name type="scientific">Marinobacter zhejiangensis</name>
    <dbReference type="NCBI Taxonomy" id="488535"/>
    <lineage>
        <taxon>Bacteria</taxon>
        <taxon>Pseudomonadati</taxon>
        <taxon>Pseudomonadota</taxon>
        <taxon>Gammaproteobacteria</taxon>
        <taxon>Pseudomonadales</taxon>
        <taxon>Marinobacteraceae</taxon>
        <taxon>Marinobacter</taxon>
    </lineage>
</organism>
<name>A0A1I4LZT9_9GAMM</name>
<proteinExistence type="inferred from homology"/>
<dbReference type="PANTHER" id="PTHR43675:SF8">
    <property type="entry name" value="ARSENITE METHYLTRANSFERASE"/>
    <property type="match status" value="1"/>
</dbReference>
<evidence type="ECO:0000256" key="8">
    <source>
        <dbReference type="ARBA" id="ARBA00048428"/>
    </source>
</evidence>
<feature type="domain" description="Methyltransferase" evidence="9">
    <location>
        <begin position="62"/>
        <end position="216"/>
    </location>
</feature>
<protein>
    <recommendedName>
        <fullName evidence="5">Arsenite methyltransferase</fullName>
        <ecNumber evidence="4">2.1.1.137</ecNumber>
    </recommendedName>
</protein>
<evidence type="ECO:0000313" key="10">
    <source>
        <dbReference type="EMBL" id="SFL96237.1"/>
    </source>
</evidence>
<evidence type="ECO:0000256" key="1">
    <source>
        <dbReference type="ARBA" id="ARBA00022679"/>
    </source>
</evidence>
<gene>
    <name evidence="10" type="ORF">SAMN04487963_0755</name>
</gene>
<evidence type="ECO:0000256" key="6">
    <source>
        <dbReference type="ARBA" id="ARBA00047941"/>
    </source>
</evidence>
<dbReference type="GO" id="GO:0030791">
    <property type="term" value="F:arsenite methyltransferase activity"/>
    <property type="evidence" value="ECO:0007669"/>
    <property type="project" value="UniProtKB-EC"/>
</dbReference>
<dbReference type="GO" id="GO:0032259">
    <property type="term" value="P:methylation"/>
    <property type="evidence" value="ECO:0007669"/>
    <property type="project" value="UniProtKB-KW"/>
</dbReference>
<keyword evidence="11" id="KW-1185">Reference proteome</keyword>
<accession>A0A1I4LZT9</accession>
<evidence type="ECO:0000256" key="7">
    <source>
        <dbReference type="ARBA" id="ARBA00047943"/>
    </source>
</evidence>
<dbReference type="RefSeq" id="WP_245749856.1">
    <property type="nucleotide sequence ID" value="NZ_FOUE01000001.1"/>
</dbReference>
<dbReference type="InterPro" id="IPR026669">
    <property type="entry name" value="Arsenite_MeTrfase-like"/>
</dbReference>
<evidence type="ECO:0000256" key="5">
    <source>
        <dbReference type="ARBA" id="ARBA00034545"/>
    </source>
</evidence>
<dbReference type="Gene3D" id="3.40.5.100">
    <property type="match status" value="1"/>
</dbReference>
<evidence type="ECO:0000313" key="11">
    <source>
        <dbReference type="Proteomes" id="UP000198519"/>
    </source>
</evidence>
<comment type="catalytic activity">
    <reaction evidence="6">
        <text>arsenic triglutathione + [thioredoxin]-dithiol + S-adenosyl-L-methionine + 2 H2O = methylarsonous acid + [thioredoxin]-disulfide + 3 glutathione + S-adenosyl-L-homocysteine + H(+)</text>
        <dbReference type="Rhea" id="RHEA:69460"/>
        <dbReference type="Rhea" id="RHEA-COMP:10698"/>
        <dbReference type="Rhea" id="RHEA-COMP:10700"/>
        <dbReference type="ChEBI" id="CHEBI:15377"/>
        <dbReference type="ChEBI" id="CHEBI:15378"/>
        <dbReference type="ChEBI" id="CHEBI:17826"/>
        <dbReference type="ChEBI" id="CHEBI:29950"/>
        <dbReference type="ChEBI" id="CHEBI:50058"/>
        <dbReference type="ChEBI" id="CHEBI:57856"/>
        <dbReference type="ChEBI" id="CHEBI:57925"/>
        <dbReference type="ChEBI" id="CHEBI:59789"/>
        <dbReference type="ChEBI" id="CHEBI:183640"/>
        <dbReference type="EC" id="2.1.1.137"/>
    </reaction>
</comment>
<dbReference type="CDD" id="cd02440">
    <property type="entry name" value="AdoMet_MTases"/>
    <property type="match status" value="1"/>
</dbReference>
<dbReference type="STRING" id="488535.SAMN04487963_0755"/>
<evidence type="ECO:0000256" key="2">
    <source>
        <dbReference type="ARBA" id="ARBA00022691"/>
    </source>
</evidence>
<keyword evidence="1 10" id="KW-0808">Transferase</keyword>
<dbReference type="SUPFAM" id="SSF53335">
    <property type="entry name" value="S-adenosyl-L-methionine-dependent methyltransferases"/>
    <property type="match status" value="1"/>
</dbReference>
<dbReference type="EC" id="2.1.1.137" evidence="4"/>
<dbReference type="PANTHER" id="PTHR43675">
    <property type="entry name" value="ARSENITE METHYLTRANSFERASE"/>
    <property type="match status" value="1"/>
</dbReference>
<dbReference type="Pfam" id="PF13847">
    <property type="entry name" value="Methyltransf_31"/>
    <property type="match status" value="1"/>
</dbReference>
<comment type="catalytic activity">
    <reaction evidence="8">
        <text>arsenic triglutathione + 3 [thioredoxin]-dithiol + 3 S-adenosyl-L-methionine = trimethylarsine + 3 [thioredoxin]-disulfide + 3 glutathione + 3 S-adenosyl-L-homocysteine + 3 H(+)</text>
        <dbReference type="Rhea" id="RHEA:69432"/>
        <dbReference type="Rhea" id="RHEA-COMP:10698"/>
        <dbReference type="Rhea" id="RHEA-COMP:10700"/>
        <dbReference type="ChEBI" id="CHEBI:15378"/>
        <dbReference type="ChEBI" id="CHEBI:27130"/>
        <dbReference type="ChEBI" id="CHEBI:29950"/>
        <dbReference type="ChEBI" id="CHEBI:50058"/>
        <dbReference type="ChEBI" id="CHEBI:57856"/>
        <dbReference type="ChEBI" id="CHEBI:57925"/>
        <dbReference type="ChEBI" id="CHEBI:59789"/>
        <dbReference type="ChEBI" id="CHEBI:183640"/>
        <dbReference type="EC" id="2.1.1.137"/>
    </reaction>
</comment>
<dbReference type="EMBL" id="FOUE01000001">
    <property type="protein sequence ID" value="SFL96237.1"/>
    <property type="molecule type" value="Genomic_DNA"/>
</dbReference>
<dbReference type="InterPro" id="IPR029063">
    <property type="entry name" value="SAM-dependent_MTases_sf"/>
</dbReference>
<reference evidence="11" key="1">
    <citation type="submission" date="2016-10" db="EMBL/GenBank/DDBJ databases">
        <authorList>
            <person name="Varghese N."/>
            <person name="Submissions S."/>
        </authorList>
    </citation>
    <scope>NUCLEOTIDE SEQUENCE [LARGE SCALE GENOMIC DNA]</scope>
    <source>
        <strain evidence="11">CGMCC 1.7061</strain>
    </source>
</reference>
<evidence type="ECO:0000259" key="9">
    <source>
        <dbReference type="Pfam" id="PF13847"/>
    </source>
</evidence>
<evidence type="ECO:0000256" key="3">
    <source>
        <dbReference type="ARBA" id="ARBA00034487"/>
    </source>
</evidence>